<dbReference type="InterPro" id="IPR029018">
    <property type="entry name" value="Hex-like_dom2"/>
</dbReference>
<dbReference type="GO" id="GO:0005975">
    <property type="term" value="P:carbohydrate metabolic process"/>
    <property type="evidence" value="ECO:0007669"/>
    <property type="project" value="UniProtKB-ARBA"/>
</dbReference>
<keyword evidence="3" id="KW-1185">Reference proteome</keyword>
<dbReference type="AlphaFoldDB" id="A0A840TKR4"/>
<keyword evidence="1" id="KW-0378">Hydrolase</keyword>
<evidence type="ECO:0000256" key="1">
    <source>
        <dbReference type="ARBA" id="ARBA00022801"/>
    </source>
</evidence>
<dbReference type="Gene3D" id="3.30.379.10">
    <property type="entry name" value="Chitobiase/beta-hexosaminidase domain 2-like"/>
    <property type="match status" value="1"/>
</dbReference>
<protein>
    <recommendedName>
        <fullName evidence="4">Alpha glucuronidase N-terminal domain-containing protein</fullName>
    </recommendedName>
</protein>
<proteinExistence type="predicted"/>
<gene>
    <name evidence="2" type="ORF">HNQ92_002244</name>
</gene>
<reference evidence="2 3" key="1">
    <citation type="submission" date="2020-08" db="EMBL/GenBank/DDBJ databases">
        <title>Genomic Encyclopedia of Type Strains, Phase IV (KMG-IV): sequencing the most valuable type-strain genomes for metagenomic binning, comparative biology and taxonomic classification.</title>
        <authorList>
            <person name="Goeker M."/>
        </authorList>
    </citation>
    <scope>NUCLEOTIDE SEQUENCE [LARGE SCALE GENOMIC DNA]</scope>
    <source>
        <strain evidence="2 3">DSM 105074</strain>
    </source>
</reference>
<dbReference type="RefSeq" id="WP_343062986.1">
    <property type="nucleotide sequence ID" value="NZ_JACHGF010000003.1"/>
</dbReference>
<organism evidence="2 3">
    <name type="scientific">Rhabdobacter roseus</name>
    <dbReference type="NCBI Taxonomy" id="1655419"/>
    <lineage>
        <taxon>Bacteria</taxon>
        <taxon>Pseudomonadati</taxon>
        <taxon>Bacteroidota</taxon>
        <taxon>Cytophagia</taxon>
        <taxon>Cytophagales</taxon>
        <taxon>Cytophagaceae</taxon>
        <taxon>Rhabdobacter</taxon>
    </lineage>
</organism>
<sequence length="821" mass="93232">MMNSKSTPVFSFFRQSTCVSTWLIILFLGMANGLSAQSLDLSRAQIYTPIKDKKVLRRSVEVLREEVQKRTGTLLPLATKVPTDGRPLMYLTLQKEVPNLPAKYRQLLGQVPTLAAEGFSLVADPASNAVLLVAADARGVLYGVGQLLRKLELRPGQVLLPQPLRVTTSPKYPIRGHQLGYRPKTNSYDAFTVAQFDQYIRDLALFGANSIEILPPRTDDDFSSRHMKLPAIKMIAEQSRICDEYGLDVWMWYPNMNPTYEHPDSIQKELKERHEVFKAVPRLDHVFVPGGDPGDLEPDVLFGWLHQMAEVLHQYHPQAKIWVSPQVFRPNQAWFDAFFKHINAGYPWLGGVVFGPWVKMPVTEIRKVLKPGIPIRMYPDITHSLSSQFPVPHWDLAYAMTLGRECVNPRPYDEKMIHNALDEYASGSISYSEGTNDDLNKFVWSDQDWDPNRDVMETLRDYGRLFIGPDVAEAVAQGMVAQERNLRGPLLPNEGVLRTLTQWQAIEKQAAQQVPTNFRLQMGLLRAYYDAYVYRRLIYETELEQQAREYLRQAGTLGTQVAMEKARTTFEKATKYPVAPDYRQKCLELGELLYQSIGAQLTIEPHGAMSGRGNFLDNIDLPLNDVLWVMDQLSEVAKLPSEAERLRGIHALLHRTDPGPGGFYDNFGAPESWYRVVSDRSYEDDPGSLLSPRVSFGVGLIGEEWVHEVRATGFDGKATPRAWMHQVNTLYDTPLKIRYDGLDPTASYKIRVAHTGRFRSKIKLTTDDGSLIHDFIQTGRQPFYEFKVPQAANADGQIIFQWTCGEGERGAQVAELWLIRE</sequence>
<dbReference type="SUPFAM" id="SSF55545">
    <property type="entry name" value="beta-N-acetylhexosaminidase-like domain"/>
    <property type="match status" value="1"/>
</dbReference>
<comment type="caution">
    <text evidence="2">The sequence shown here is derived from an EMBL/GenBank/DDBJ whole genome shotgun (WGS) entry which is preliminary data.</text>
</comment>
<dbReference type="GO" id="GO:0016787">
    <property type="term" value="F:hydrolase activity"/>
    <property type="evidence" value="ECO:0007669"/>
    <property type="project" value="UniProtKB-KW"/>
</dbReference>
<name>A0A840TKR4_9BACT</name>
<dbReference type="Proteomes" id="UP000557307">
    <property type="component" value="Unassembled WGS sequence"/>
</dbReference>
<dbReference type="EMBL" id="JACHGF010000003">
    <property type="protein sequence ID" value="MBB5284101.1"/>
    <property type="molecule type" value="Genomic_DNA"/>
</dbReference>
<accession>A0A840TKR4</accession>
<evidence type="ECO:0008006" key="4">
    <source>
        <dbReference type="Google" id="ProtNLM"/>
    </source>
</evidence>
<evidence type="ECO:0000313" key="3">
    <source>
        <dbReference type="Proteomes" id="UP000557307"/>
    </source>
</evidence>
<evidence type="ECO:0000313" key="2">
    <source>
        <dbReference type="EMBL" id="MBB5284101.1"/>
    </source>
</evidence>